<evidence type="ECO:0000313" key="3">
    <source>
        <dbReference type="Proteomes" id="UP000078348"/>
    </source>
</evidence>
<dbReference type="Proteomes" id="UP000078348">
    <property type="component" value="Unassembled WGS sequence"/>
</dbReference>
<evidence type="ECO:0000256" key="1">
    <source>
        <dbReference type="SAM" id="MobiDB-lite"/>
    </source>
</evidence>
<comment type="caution">
    <text evidence="2">The sequence shown here is derived from an EMBL/GenBank/DDBJ whole genome shotgun (WGS) entry which is preliminary data.</text>
</comment>
<keyword evidence="3" id="KW-1185">Reference proteome</keyword>
<protein>
    <submittedName>
        <fullName evidence="2">Uncharacterized protein</fullName>
    </submittedName>
</protein>
<gene>
    <name evidence="2" type="ORF">AV274_3054</name>
</gene>
<accession>A0A196SDZ2</accession>
<sequence length="286" mass="31911">MDKTFVKFVEDYTRDGWSFLSTPKELEIQKDDDFMHTFEYMGVETKVKRKRKSLCLKGTVGTMKKRHRAESLSKEVASPSSKRLNVTVSSAKKPVPFAAAQTGPAKIRVKTVKLSAAAQDAAPVPRSSVKAPIKVPVKPSGAGGATSMNRTRSEEEGTLPASFATGSNEPFVPLRLSERAREQLRESCEAVRGRVEGVKSVVPEEENYYSFAGLMLNLLKKMSYFDIDSDMSEIMRCFLQGKTSPLVLGSTVDLVVKQEGDAVLVMRLDFQDFTWELLRRQWKSVN</sequence>
<evidence type="ECO:0000313" key="2">
    <source>
        <dbReference type="EMBL" id="OAO15275.1"/>
    </source>
</evidence>
<reference evidence="2 3" key="1">
    <citation type="submission" date="2016-05" db="EMBL/GenBank/DDBJ databases">
        <title>Nuclear genome of Blastocystis sp. subtype 1 NandII.</title>
        <authorList>
            <person name="Gentekaki E."/>
            <person name="Curtis B."/>
            <person name="Stairs C."/>
            <person name="Eme L."/>
            <person name="Herman E."/>
            <person name="Klimes V."/>
            <person name="Arias M.C."/>
            <person name="Elias M."/>
            <person name="Hilliou F."/>
            <person name="Klute M."/>
            <person name="Malik S.-B."/>
            <person name="Pightling A."/>
            <person name="Rachubinski R."/>
            <person name="Salas D."/>
            <person name="Schlacht A."/>
            <person name="Suga H."/>
            <person name="Archibald J."/>
            <person name="Ball S.G."/>
            <person name="Clark G."/>
            <person name="Dacks J."/>
            <person name="Van Der Giezen M."/>
            <person name="Tsaousis A."/>
            <person name="Roger A."/>
        </authorList>
    </citation>
    <scope>NUCLEOTIDE SEQUENCE [LARGE SCALE GENOMIC DNA]</scope>
    <source>
        <strain evidence="3">ATCC 50177 / NandII</strain>
    </source>
</reference>
<dbReference type="AlphaFoldDB" id="A0A196SDZ2"/>
<dbReference type="EMBL" id="LXWW01000159">
    <property type="protein sequence ID" value="OAO15275.1"/>
    <property type="molecule type" value="Genomic_DNA"/>
</dbReference>
<proteinExistence type="predicted"/>
<feature type="region of interest" description="Disordered" evidence="1">
    <location>
        <begin position="133"/>
        <end position="164"/>
    </location>
</feature>
<name>A0A196SDZ2_BLAHN</name>
<organism evidence="2 3">
    <name type="scientific">Blastocystis sp. subtype 1 (strain ATCC 50177 / NandII)</name>
    <dbReference type="NCBI Taxonomy" id="478820"/>
    <lineage>
        <taxon>Eukaryota</taxon>
        <taxon>Sar</taxon>
        <taxon>Stramenopiles</taxon>
        <taxon>Bigyra</taxon>
        <taxon>Opalozoa</taxon>
        <taxon>Opalinata</taxon>
        <taxon>Blastocystidae</taxon>
        <taxon>Blastocystis</taxon>
    </lineage>
</organism>